<name>A0ABD2ZLE3_9GENT</name>
<feature type="non-terminal residue" evidence="1">
    <location>
        <position position="61"/>
    </location>
</feature>
<comment type="caution">
    <text evidence="1">The sequence shown here is derived from an EMBL/GenBank/DDBJ whole genome shotgun (WGS) entry which is preliminary data.</text>
</comment>
<reference evidence="1 2" key="1">
    <citation type="submission" date="2024-11" db="EMBL/GenBank/DDBJ databases">
        <title>A near-complete genome assembly of Cinchona calisaya.</title>
        <authorList>
            <person name="Lian D.C."/>
            <person name="Zhao X.W."/>
            <person name="Wei L."/>
        </authorList>
    </citation>
    <scope>NUCLEOTIDE SEQUENCE [LARGE SCALE GENOMIC DNA]</scope>
    <source>
        <tissue evidence="1">Nenye</tissue>
    </source>
</reference>
<accession>A0ABD2ZLE3</accession>
<dbReference type="AlphaFoldDB" id="A0ABD2ZLE3"/>
<protein>
    <submittedName>
        <fullName evidence="1">Uncharacterized protein</fullName>
    </submittedName>
</protein>
<evidence type="ECO:0000313" key="2">
    <source>
        <dbReference type="Proteomes" id="UP001630127"/>
    </source>
</evidence>
<dbReference type="EMBL" id="JBJUIK010000009">
    <property type="protein sequence ID" value="KAL3518538.1"/>
    <property type="molecule type" value="Genomic_DNA"/>
</dbReference>
<gene>
    <name evidence="1" type="ORF">ACH5RR_021127</name>
</gene>
<proteinExistence type="predicted"/>
<organism evidence="1 2">
    <name type="scientific">Cinchona calisaya</name>
    <dbReference type="NCBI Taxonomy" id="153742"/>
    <lineage>
        <taxon>Eukaryota</taxon>
        <taxon>Viridiplantae</taxon>
        <taxon>Streptophyta</taxon>
        <taxon>Embryophyta</taxon>
        <taxon>Tracheophyta</taxon>
        <taxon>Spermatophyta</taxon>
        <taxon>Magnoliopsida</taxon>
        <taxon>eudicotyledons</taxon>
        <taxon>Gunneridae</taxon>
        <taxon>Pentapetalae</taxon>
        <taxon>asterids</taxon>
        <taxon>lamiids</taxon>
        <taxon>Gentianales</taxon>
        <taxon>Rubiaceae</taxon>
        <taxon>Cinchonoideae</taxon>
        <taxon>Cinchoneae</taxon>
        <taxon>Cinchona</taxon>
    </lineage>
</organism>
<evidence type="ECO:0000313" key="1">
    <source>
        <dbReference type="EMBL" id="KAL3518538.1"/>
    </source>
</evidence>
<keyword evidence="2" id="KW-1185">Reference proteome</keyword>
<dbReference type="Proteomes" id="UP001630127">
    <property type="component" value="Unassembled WGS sequence"/>
</dbReference>
<sequence length="61" mass="7051">MKQCSEERKSAAVKLAANQGLEMRDLMGVKVIFLYGLEILIKQTMFQTTEFYAYPLYIIDV</sequence>